<dbReference type="InterPro" id="IPR013584">
    <property type="entry name" value="RAP"/>
</dbReference>
<feature type="domain" description="RAP" evidence="2">
    <location>
        <begin position="629"/>
        <end position="700"/>
    </location>
</feature>
<feature type="transmembrane region" description="Helical" evidence="1">
    <location>
        <begin position="469"/>
        <end position="488"/>
    </location>
</feature>
<dbReference type="OMA" id="MYYSKIV"/>
<proteinExistence type="predicted"/>
<name>A0A1Y1JJB8_PLAGO</name>
<keyword evidence="1" id="KW-0812">Transmembrane</keyword>
<dbReference type="OrthoDB" id="377680at2759"/>
<evidence type="ECO:0000313" key="3">
    <source>
        <dbReference type="EMBL" id="GAW81297.1"/>
    </source>
</evidence>
<keyword evidence="4" id="KW-1185">Reference proteome</keyword>
<sequence>MKNTTEIIYERINFKIHKIGQNESKVLVNYKKCSNRDIIHIRHTHKPTNTMRMSVSRRTYSNRTIFNTFRRNLSNAKGYITNVEGKKIEKTIHYIEQCISEESIKNPNLLFFKTLHNQEDKLKYIHMNLIKMSYLLKNMQVSEQKWLTIYEKISNLCPLDEKQLTNKLKTLTGKYDTTSTKNISYNCALQNRICKEYNLLNLNACYVFVLKIVIDRLINYLPLYTISNYLLILNFCEKFFSFFFNLHNRKGLKKLNFIYIHSASNNYADNVKVLKNSNKLNRSGEKSNIAYQYKELYNLKYHQIVTHKINLMLQILENINYDQIEASQFSQLANFFYATTKGGIICEKNVQNFLSHYFKVAKKKKLKNEILLSRIASPHDVLILSQIINIMYYSKIIHSEVVLHLVNFYKNINPFSSIICKRNMFDNYLKLLTLVELTSQNLYLYNYCKYYVLNGNMQESTHMSQLCNFFFVSSIVGIFNISLFKFYINFLKKNNKTKFKASLTHKIYYTLLGWDIMINRFIKNLSKERRETLELVILKYDTKNVHYTYSDMVSNEFTYLSHQINYLTHCYKNKIVLEKERKNYNFNQCAILHILKKHYKNVIYEHITSQKILVDVFIELYKNNQCKHVAIEFNGRTHYNLVIKEQERAPNVMHYTMKESNNTKYKKWILTNLNFYTISIPYYQWNGLYESQKEEHLLHALCLL</sequence>
<gene>
    <name evidence="3" type="ORF">PGO_100540</name>
</gene>
<comment type="caution">
    <text evidence="3">The sequence shown here is derived from an EMBL/GenBank/DDBJ whole genome shotgun (WGS) entry which is preliminary data.</text>
</comment>
<organism evidence="3 4">
    <name type="scientific">Plasmodium gonderi</name>
    <dbReference type="NCBI Taxonomy" id="77519"/>
    <lineage>
        <taxon>Eukaryota</taxon>
        <taxon>Sar</taxon>
        <taxon>Alveolata</taxon>
        <taxon>Apicomplexa</taxon>
        <taxon>Aconoidasida</taxon>
        <taxon>Haemosporida</taxon>
        <taxon>Plasmodiidae</taxon>
        <taxon>Plasmodium</taxon>
        <taxon>Plasmodium (Plasmodium)</taxon>
    </lineage>
</organism>
<dbReference type="SMART" id="SM00952">
    <property type="entry name" value="RAP"/>
    <property type="match status" value="1"/>
</dbReference>
<keyword evidence="1" id="KW-0472">Membrane</keyword>
<dbReference type="RefSeq" id="XP_028543886.1">
    <property type="nucleotide sequence ID" value="XM_028688085.1"/>
</dbReference>
<keyword evidence="1" id="KW-1133">Transmembrane helix</keyword>
<evidence type="ECO:0000259" key="2">
    <source>
        <dbReference type="PROSITE" id="PS51286"/>
    </source>
</evidence>
<reference evidence="4" key="1">
    <citation type="submission" date="2017-04" db="EMBL/GenBank/DDBJ databases">
        <title>Plasmodium gonderi genome.</title>
        <authorList>
            <person name="Arisue N."/>
            <person name="Honma H."/>
            <person name="Kawai S."/>
            <person name="Tougan T."/>
            <person name="Tanabe K."/>
            <person name="Horii T."/>
        </authorList>
    </citation>
    <scope>NUCLEOTIDE SEQUENCE [LARGE SCALE GENOMIC DNA]</scope>
    <source>
        <strain evidence="4">ATCC 30045</strain>
    </source>
</reference>
<dbReference type="PROSITE" id="PS51286">
    <property type="entry name" value="RAP"/>
    <property type="match status" value="1"/>
</dbReference>
<dbReference type="GeneID" id="39748019"/>
<dbReference type="Pfam" id="PF08373">
    <property type="entry name" value="RAP"/>
    <property type="match status" value="1"/>
</dbReference>
<evidence type="ECO:0000256" key="1">
    <source>
        <dbReference type="SAM" id="Phobius"/>
    </source>
</evidence>
<dbReference type="AlphaFoldDB" id="A0A1Y1JJB8"/>
<protein>
    <recommendedName>
        <fullName evidence="2">RAP domain-containing protein</fullName>
    </recommendedName>
</protein>
<accession>A0A1Y1JJB8</accession>
<dbReference type="EMBL" id="BDQF01000011">
    <property type="protein sequence ID" value="GAW81297.1"/>
    <property type="molecule type" value="Genomic_DNA"/>
</dbReference>
<dbReference type="Proteomes" id="UP000195521">
    <property type="component" value="Unassembled WGS sequence"/>
</dbReference>
<evidence type="ECO:0000313" key="4">
    <source>
        <dbReference type="Proteomes" id="UP000195521"/>
    </source>
</evidence>